<evidence type="ECO:0000256" key="1">
    <source>
        <dbReference type="SAM" id="MobiDB-lite"/>
    </source>
</evidence>
<dbReference type="EMBL" id="BJOV01000002">
    <property type="protein sequence ID" value="GEE00080.1"/>
    <property type="molecule type" value="Genomic_DNA"/>
</dbReference>
<sequence length="60" mass="6317">MSSRSATRIGQRAAESRTIRPSPDGTAVPDRIMPIAVDGRGGVRIPVRHSVDATCVAFIG</sequence>
<dbReference type="Proteomes" id="UP000444960">
    <property type="component" value="Unassembled WGS sequence"/>
</dbReference>
<organism evidence="2 3">
    <name type="scientific">Gordonia spumicola</name>
    <dbReference type="NCBI Taxonomy" id="589161"/>
    <lineage>
        <taxon>Bacteria</taxon>
        <taxon>Bacillati</taxon>
        <taxon>Actinomycetota</taxon>
        <taxon>Actinomycetes</taxon>
        <taxon>Mycobacteriales</taxon>
        <taxon>Gordoniaceae</taxon>
        <taxon>Gordonia</taxon>
    </lineage>
</organism>
<gene>
    <name evidence="2" type="ORF">nbrc107696_05260</name>
</gene>
<evidence type="ECO:0000313" key="2">
    <source>
        <dbReference type="EMBL" id="GEE00080.1"/>
    </source>
</evidence>
<accession>A0A7I9V4X1</accession>
<comment type="caution">
    <text evidence="2">The sequence shown here is derived from an EMBL/GenBank/DDBJ whole genome shotgun (WGS) entry which is preliminary data.</text>
</comment>
<keyword evidence="3" id="KW-1185">Reference proteome</keyword>
<protein>
    <submittedName>
        <fullName evidence="2">Uncharacterized protein</fullName>
    </submittedName>
</protein>
<evidence type="ECO:0000313" key="3">
    <source>
        <dbReference type="Proteomes" id="UP000444960"/>
    </source>
</evidence>
<dbReference type="AlphaFoldDB" id="A0A7I9V4X1"/>
<proteinExistence type="predicted"/>
<reference evidence="3" key="1">
    <citation type="submission" date="2019-06" db="EMBL/GenBank/DDBJ databases">
        <title>Gordonia isolated from sludge of a wastewater treatment plant.</title>
        <authorList>
            <person name="Tamura T."/>
            <person name="Aoyama K."/>
            <person name="Kang Y."/>
            <person name="Saito S."/>
            <person name="Akiyama N."/>
            <person name="Yazawa K."/>
            <person name="Gonoi T."/>
            <person name="Mikami Y."/>
        </authorList>
    </citation>
    <scope>NUCLEOTIDE SEQUENCE [LARGE SCALE GENOMIC DNA]</scope>
    <source>
        <strain evidence="3">NBRC 107696</strain>
    </source>
</reference>
<name>A0A7I9V4X1_9ACTN</name>
<feature type="region of interest" description="Disordered" evidence="1">
    <location>
        <begin position="1"/>
        <end position="30"/>
    </location>
</feature>